<gene>
    <name evidence="2" type="ORF">Hgul01_04506</name>
</gene>
<dbReference type="Proteomes" id="UP001428290">
    <property type="component" value="Unassembled WGS sequence"/>
</dbReference>
<comment type="caution">
    <text evidence="2">The sequence shown here is derived from an EMBL/GenBank/DDBJ whole genome shotgun (WGS) entry which is preliminary data.</text>
</comment>
<name>A0ABP9X730_9CHLR</name>
<dbReference type="EMBL" id="BAABRU010000021">
    <property type="protein sequence ID" value="GAA5530683.1"/>
    <property type="molecule type" value="Genomic_DNA"/>
</dbReference>
<feature type="transmembrane region" description="Helical" evidence="1">
    <location>
        <begin position="21"/>
        <end position="41"/>
    </location>
</feature>
<feature type="transmembrane region" description="Helical" evidence="1">
    <location>
        <begin position="113"/>
        <end position="132"/>
    </location>
</feature>
<proteinExistence type="predicted"/>
<evidence type="ECO:0000256" key="1">
    <source>
        <dbReference type="SAM" id="Phobius"/>
    </source>
</evidence>
<keyword evidence="1" id="KW-1133">Transmembrane helix</keyword>
<keyword evidence="1" id="KW-0472">Membrane</keyword>
<feature type="transmembrane region" description="Helical" evidence="1">
    <location>
        <begin position="47"/>
        <end position="67"/>
    </location>
</feature>
<accession>A0ABP9X730</accession>
<protein>
    <recommendedName>
        <fullName evidence="4">Integral membrane protein</fullName>
    </recommendedName>
</protein>
<evidence type="ECO:0000313" key="2">
    <source>
        <dbReference type="EMBL" id="GAA5530683.1"/>
    </source>
</evidence>
<evidence type="ECO:0000313" key="3">
    <source>
        <dbReference type="Proteomes" id="UP001428290"/>
    </source>
</evidence>
<evidence type="ECO:0008006" key="4">
    <source>
        <dbReference type="Google" id="ProtNLM"/>
    </source>
</evidence>
<dbReference type="RefSeq" id="WP_345724277.1">
    <property type="nucleotide sequence ID" value="NZ_BAABRU010000021.1"/>
</dbReference>
<feature type="transmembrane region" description="Helical" evidence="1">
    <location>
        <begin position="79"/>
        <end position="98"/>
    </location>
</feature>
<reference evidence="2 3" key="1">
    <citation type="submission" date="2024-02" db="EMBL/GenBank/DDBJ databases">
        <title>Herpetosiphon gulosus NBRC 112829.</title>
        <authorList>
            <person name="Ichikawa N."/>
            <person name="Katano-Makiyama Y."/>
            <person name="Hidaka K."/>
        </authorList>
    </citation>
    <scope>NUCLEOTIDE SEQUENCE [LARGE SCALE GENOMIC DNA]</scope>
    <source>
        <strain evidence="2 3">NBRC 112829</strain>
    </source>
</reference>
<organism evidence="2 3">
    <name type="scientific">Herpetosiphon gulosus</name>
    <dbReference type="NCBI Taxonomy" id="1973496"/>
    <lineage>
        <taxon>Bacteria</taxon>
        <taxon>Bacillati</taxon>
        <taxon>Chloroflexota</taxon>
        <taxon>Chloroflexia</taxon>
        <taxon>Herpetosiphonales</taxon>
        <taxon>Herpetosiphonaceae</taxon>
        <taxon>Herpetosiphon</taxon>
    </lineage>
</organism>
<keyword evidence="1" id="KW-0812">Transmembrane</keyword>
<sequence>MARTDQSNESEVLAGSSRVLRFAYCVLAISAGARALFQVATKFYQAPLAYGLTTVAALIYWVAFLGFGRRSPQAWRITLGVCAIELLGVITVGILTLIERDWFPKDTVWSDFGIGYGFTPLLLPIAGLWLLLRQETRQAYGVANKL</sequence>
<keyword evidence="3" id="KW-1185">Reference proteome</keyword>